<dbReference type="Proteomes" id="UP000287124">
    <property type="component" value="Unassembled WGS sequence"/>
</dbReference>
<evidence type="ECO:0008006" key="4">
    <source>
        <dbReference type="Google" id="ProtNLM"/>
    </source>
</evidence>
<name>A0A430L8L6_9HYPO</name>
<feature type="compositionally biased region" description="Basic residues" evidence="1">
    <location>
        <begin position="26"/>
        <end position="38"/>
    </location>
</feature>
<evidence type="ECO:0000256" key="1">
    <source>
        <dbReference type="SAM" id="MobiDB-lite"/>
    </source>
</evidence>
<organism evidence="2 3">
    <name type="scientific">Fusarium euwallaceae</name>
    <dbReference type="NCBI Taxonomy" id="1147111"/>
    <lineage>
        <taxon>Eukaryota</taxon>
        <taxon>Fungi</taxon>
        <taxon>Dikarya</taxon>
        <taxon>Ascomycota</taxon>
        <taxon>Pezizomycotina</taxon>
        <taxon>Sordariomycetes</taxon>
        <taxon>Hypocreomycetidae</taxon>
        <taxon>Hypocreales</taxon>
        <taxon>Nectriaceae</taxon>
        <taxon>Fusarium</taxon>
        <taxon>Fusarium solani species complex</taxon>
    </lineage>
</organism>
<keyword evidence="3" id="KW-1185">Reference proteome</keyword>
<feature type="compositionally biased region" description="Polar residues" evidence="1">
    <location>
        <begin position="39"/>
        <end position="58"/>
    </location>
</feature>
<gene>
    <name evidence="2" type="ORF">BHE90_013509</name>
</gene>
<feature type="region of interest" description="Disordered" evidence="1">
    <location>
        <begin position="26"/>
        <end position="58"/>
    </location>
</feature>
<evidence type="ECO:0000313" key="3">
    <source>
        <dbReference type="Proteomes" id="UP000287124"/>
    </source>
</evidence>
<protein>
    <recommendedName>
        <fullName evidence="4">Aminoglycoside phosphotransferase domain-containing protein</fullName>
    </recommendedName>
</protein>
<dbReference type="EMBL" id="MIKF01000334">
    <property type="protein sequence ID" value="RTE72077.1"/>
    <property type="molecule type" value="Genomic_DNA"/>
</dbReference>
<proteinExistence type="predicted"/>
<evidence type="ECO:0000313" key="2">
    <source>
        <dbReference type="EMBL" id="RTE72077.1"/>
    </source>
</evidence>
<comment type="caution">
    <text evidence="2">The sequence shown here is derived from an EMBL/GenBank/DDBJ whole genome shotgun (WGS) entry which is preliminary data.</text>
</comment>
<accession>A0A430L8L6</accession>
<sequence>MFASWIRDRFPESCLPEKIVLRSRKKAGMKSLTRRRQPTRNCVPSKASQFPGSMASSRNNDTRAMILSDIGGACLASPEGVVLDEKDFYQPLYKVTTSLIDPGVSHDDSNLDNLHLVTEDGKDKIIIVDMERVDIGLSENDFAFAA</sequence>
<dbReference type="AlphaFoldDB" id="A0A430L8L6"/>
<reference evidence="2 3" key="1">
    <citation type="submission" date="2017-06" db="EMBL/GenBank/DDBJ databases">
        <title>Comparative genomic analysis of Ambrosia Fusariam Clade fungi.</title>
        <authorList>
            <person name="Stajich J.E."/>
            <person name="Carrillo J."/>
            <person name="Kijimoto T."/>
            <person name="Eskalen A."/>
            <person name="O'Donnell K."/>
            <person name="Kasson M."/>
        </authorList>
    </citation>
    <scope>NUCLEOTIDE SEQUENCE [LARGE SCALE GENOMIC DNA]</scope>
    <source>
        <strain evidence="2 3">UCR1854</strain>
    </source>
</reference>